<dbReference type="PANTHER" id="PTHR43787:SF3">
    <property type="entry name" value="ARYLSULFATASE REGULATORY PROTEIN"/>
    <property type="match status" value="1"/>
</dbReference>
<evidence type="ECO:0000256" key="2">
    <source>
        <dbReference type="ARBA" id="ARBA00022485"/>
    </source>
</evidence>
<dbReference type="GO" id="GO:0051539">
    <property type="term" value="F:4 iron, 4 sulfur cluster binding"/>
    <property type="evidence" value="ECO:0007669"/>
    <property type="project" value="UniProtKB-KW"/>
</dbReference>
<gene>
    <name evidence="8" type="ORF">M72_27171</name>
</gene>
<dbReference type="InterPro" id="IPR034391">
    <property type="entry name" value="AdoMet-like_SPASM_containing"/>
</dbReference>
<evidence type="ECO:0000256" key="6">
    <source>
        <dbReference type="ARBA" id="ARBA00023014"/>
    </source>
</evidence>
<dbReference type="PANTHER" id="PTHR43787">
    <property type="entry name" value="FEMO COFACTOR BIOSYNTHESIS PROTEIN NIFB-RELATED"/>
    <property type="match status" value="1"/>
</dbReference>
<dbReference type="AlphaFoldDB" id="A0A0M6WKM0"/>
<dbReference type="PROSITE" id="PS51918">
    <property type="entry name" value="RADICAL_SAM"/>
    <property type="match status" value="1"/>
</dbReference>
<accession>A0A0M6WKM0</accession>
<keyword evidence="2" id="KW-0004">4Fe-4S</keyword>
<dbReference type="RefSeq" id="WP_082413812.1">
    <property type="nucleotide sequence ID" value="NZ_CP173697.1"/>
</dbReference>
<dbReference type="GO" id="GO:0046872">
    <property type="term" value="F:metal ion binding"/>
    <property type="evidence" value="ECO:0007669"/>
    <property type="project" value="UniProtKB-KW"/>
</dbReference>
<dbReference type="InterPro" id="IPR058240">
    <property type="entry name" value="rSAM_sf"/>
</dbReference>
<protein>
    <submittedName>
        <fullName evidence="8">Radical SAM domain-containing protein</fullName>
    </submittedName>
</protein>
<keyword evidence="6" id="KW-0411">Iron-sulfur</keyword>
<sequence>MKKLTPPIRKDRKPLQDLLPLKQPLRVNIDPCDICNFKCDFCFQCKDTGFKGSIMTTDMFERVVDQLKEFAEPINVVHLYALGEPFINKNMPLFIRRLKEEGVAKEVKTTTNGSLLSPEMIDGILEAGLDEISISLNGLKDEDFKRIAAANVKFDQMYDNLKYLYERRGSCHVHIKIIGDYFSKEEQKYFIEKIGEHADTINIDGLTNHWSGLEMTQGGRQYNTMEETDQCTICALCFYELTIHSNGTVSPCSVDWQIQNETLGSIMDMTLKQIWNSKKRNDMLVSFLEGTINPYKACRECEYPNSGASVNLDPYREELRKKYV</sequence>
<comment type="cofactor">
    <cofactor evidence="1">
        <name>[4Fe-4S] cluster</name>
        <dbReference type="ChEBI" id="CHEBI:49883"/>
    </cofactor>
</comment>
<dbReference type="InterPro" id="IPR023885">
    <property type="entry name" value="4Fe4S-binding_SPASM_dom"/>
</dbReference>
<evidence type="ECO:0000313" key="9">
    <source>
        <dbReference type="Proteomes" id="UP000049979"/>
    </source>
</evidence>
<dbReference type="SFLD" id="SFLDG01067">
    <property type="entry name" value="SPASM/twitch_domain_containing"/>
    <property type="match status" value="1"/>
</dbReference>
<proteinExistence type="predicted"/>
<dbReference type="SUPFAM" id="SSF102114">
    <property type="entry name" value="Radical SAM enzymes"/>
    <property type="match status" value="1"/>
</dbReference>
<dbReference type="InterPro" id="IPR007197">
    <property type="entry name" value="rSAM"/>
</dbReference>
<keyword evidence="3" id="KW-0949">S-adenosyl-L-methionine</keyword>
<keyword evidence="5" id="KW-0408">Iron</keyword>
<evidence type="ECO:0000313" key="8">
    <source>
        <dbReference type="EMBL" id="CRL36819.1"/>
    </source>
</evidence>
<evidence type="ECO:0000256" key="5">
    <source>
        <dbReference type="ARBA" id="ARBA00023004"/>
    </source>
</evidence>
<dbReference type="InterPro" id="IPR013785">
    <property type="entry name" value="Aldolase_TIM"/>
</dbReference>
<dbReference type="SFLD" id="SFLDS00029">
    <property type="entry name" value="Radical_SAM"/>
    <property type="match status" value="1"/>
</dbReference>
<dbReference type="OrthoDB" id="9782387at2"/>
<keyword evidence="4" id="KW-0479">Metal-binding</keyword>
<evidence type="ECO:0000256" key="4">
    <source>
        <dbReference type="ARBA" id="ARBA00022723"/>
    </source>
</evidence>
<dbReference type="Pfam" id="PF04055">
    <property type="entry name" value="Radical_SAM"/>
    <property type="match status" value="1"/>
</dbReference>
<dbReference type="Pfam" id="PF13186">
    <property type="entry name" value="SPASM"/>
    <property type="match status" value="1"/>
</dbReference>
<name>A0A0M6WKM0_9FIRM</name>
<dbReference type="GO" id="GO:0003824">
    <property type="term" value="F:catalytic activity"/>
    <property type="evidence" value="ECO:0007669"/>
    <property type="project" value="InterPro"/>
</dbReference>
<dbReference type="CDD" id="cd01335">
    <property type="entry name" value="Radical_SAM"/>
    <property type="match status" value="1"/>
</dbReference>
<evidence type="ECO:0000259" key="7">
    <source>
        <dbReference type="PROSITE" id="PS51918"/>
    </source>
</evidence>
<dbReference type="EMBL" id="CVRR01000014">
    <property type="protein sequence ID" value="CRL36819.1"/>
    <property type="molecule type" value="Genomic_DNA"/>
</dbReference>
<dbReference type="SFLD" id="SFLDG01387">
    <property type="entry name" value="BtrN-like_SPASM_domain_contain"/>
    <property type="match status" value="1"/>
</dbReference>
<evidence type="ECO:0000256" key="1">
    <source>
        <dbReference type="ARBA" id="ARBA00001966"/>
    </source>
</evidence>
<keyword evidence="9" id="KW-1185">Reference proteome</keyword>
<organism evidence="8 9">
    <name type="scientific">Roseburia faecis</name>
    <dbReference type="NCBI Taxonomy" id="301302"/>
    <lineage>
        <taxon>Bacteria</taxon>
        <taxon>Bacillati</taxon>
        <taxon>Bacillota</taxon>
        <taxon>Clostridia</taxon>
        <taxon>Lachnospirales</taxon>
        <taxon>Lachnospiraceae</taxon>
        <taxon>Roseburia</taxon>
    </lineage>
</organism>
<dbReference type="Proteomes" id="UP000049979">
    <property type="component" value="Unassembled WGS sequence"/>
</dbReference>
<dbReference type="Gene3D" id="3.20.20.70">
    <property type="entry name" value="Aldolase class I"/>
    <property type="match status" value="1"/>
</dbReference>
<reference evidence="9" key="1">
    <citation type="submission" date="2015-05" db="EMBL/GenBank/DDBJ databases">
        <authorList>
            <consortium name="Pathogen Informatics"/>
        </authorList>
    </citation>
    <scope>NUCLEOTIDE SEQUENCE [LARGE SCALE GENOMIC DNA]</scope>
    <source>
        <strain evidence="9">M72</strain>
    </source>
</reference>
<evidence type="ECO:0000256" key="3">
    <source>
        <dbReference type="ARBA" id="ARBA00022691"/>
    </source>
</evidence>
<feature type="domain" description="Radical SAM core" evidence="7">
    <location>
        <begin position="21"/>
        <end position="253"/>
    </location>
</feature>